<proteinExistence type="predicted"/>
<dbReference type="Proteomes" id="UP000828390">
    <property type="component" value="Unassembled WGS sequence"/>
</dbReference>
<reference evidence="1" key="2">
    <citation type="submission" date="2020-11" db="EMBL/GenBank/DDBJ databases">
        <authorList>
            <person name="McCartney M.A."/>
            <person name="Auch B."/>
            <person name="Kono T."/>
            <person name="Mallez S."/>
            <person name="Becker A."/>
            <person name="Gohl D.M."/>
            <person name="Silverstein K.A.T."/>
            <person name="Koren S."/>
            <person name="Bechman K.B."/>
            <person name="Herman A."/>
            <person name="Abrahante J.E."/>
            <person name="Garbe J."/>
        </authorList>
    </citation>
    <scope>NUCLEOTIDE SEQUENCE</scope>
    <source>
        <strain evidence="1">Duluth1</strain>
        <tissue evidence="1">Whole animal</tissue>
    </source>
</reference>
<dbReference type="EMBL" id="JAIWYP010000002">
    <property type="protein sequence ID" value="KAH3872643.1"/>
    <property type="molecule type" value="Genomic_DNA"/>
</dbReference>
<protein>
    <submittedName>
        <fullName evidence="1">Uncharacterized protein</fullName>
    </submittedName>
</protein>
<evidence type="ECO:0000313" key="2">
    <source>
        <dbReference type="Proteomes" id="UP000828390"/>
    </source>
</evidence>
<comment type="caution">
    <text evidence="1">The sequence shown here is derived from an EMBL/GenBank/DDBJ whole genome shotgun (WGS) entry which is preliminary data.</text>
</comment>
<keyword evidence="2" id="KW-1185">Reference proteome</keyword>
<sequence length="65" mass="7655">MRTLQPNPQTIIWDKTIRTCSGTRLYAYEEAPTQPSNHNLGQDYTHMRTLQPNPQTIIWDKTIRI</sequence>
<accession>A0A9D4M9X5</accession>
<organism evidence="1 2">
    <name type="scientific">Dreissena polymorpha</name>
    <name type="common">Zebra mussel</name>
    <name type="synonym">Mytilus polymorpha</name>
    <dbReference type="NCBI Taxonomy" id="45954"/>
    <lineage>
        <taxon>Eukaryota</taxon>
        <taxon>Metazoa</taxon>
        <taxon>Spiralia</taxon>
        <taxon>Lophotrochozoa</taxon>
        <taxon>Mollusca</taxon>
        <taxon>Bivalvia</taxon>
        <taxon>Autobranchia</taxon>
        <taxon>Heteroconchia</taxon>
        <taxon>Euheterodonta</taxon>
        <taxon>Imparidentia</taxon>
        <taxon>Neoheterodontei</taxon>
        <taxon>Myida</taxon>
        <taxon>Dreissenoidea</taxon>
        <taxon>Dreissenidae</taxon>
        <taxon>Dreissena</taxon>
    </lineage>
</organism>
<name>A0A9D4M9X5_DREPO</name>
<evidence type="ECO:0000313" key="1">
    <source>
        <dbReference type="EMBL" id="KAH3872643.1"/>
    </source>
</evidence>
<gene>
    <name evidence="1" type="ORF">DPMN_035863</name>
</gene>
<reference evidence="1" key="1">
    <citation type="journal article" date="2019" name="bioRxiv">
        <title>The Genome of the Zebra Mussel, Dreissena polymorpha: A Resource for Invasive Species Research.</title>
        <authorList>
            <person name="McCartney M.A."/>
            <person name="Auch B."/>
            <person name="Kono T."/>
            <person name="Mallez S."/>
            <person name="Zhang Y."/>
            <person name="Obille A."/>
            <person name="Becker A."/>
            <person name="Abrahante J.E."/>
            <person name="Garbe J."/>
            <person name="Badalamenti J.P."/>
            <person name="Herman A."/>
            <person name="Mangelson H."/>
            <person name="Liachko I."/>
            <person name="Sullivan S."/>
            <person name="Sone E.D."/>
            <person name="Koren S."/>
            <person name="Silverstein K.A.T."/>
            <person name="Beckman K.B."/>
            <person name="Gohl D.M."/>
        </authorList>
    </citation>
    <scope>NUCLEOTIDE SEQUENCE</scope>
    <source>
        <strain evidence="1">Duluth1</strain>
        <tissue evidence="1">Whole animal</tissue>
    </source>
</reference>
<dbReference type="AlphaFoldDB" id="A0A9D4M9X5"/>